<sequence>MIPLKLTNKSTCAIYKQSHLKSLIQRAGLIIWDEAPMTHRHAFEAVDRTLRYIMENDQEPFGGKVFVLSGDFRHILHVVMRGTPAETIDACLKSSTLWEHFKQLHLTENMRIRSAGNNSTAAELAAFSEFLLQVREGRHEVNRSIGRDFVKIPQDMLIENNDDDQEESKDEEIRPGAVPRGLKKIIDVMYADINDPDIATGDYFANRTILTTTNTVVHRINEAVSKRLSGDSHVYLSIDKVDDNNEENFIEQEVLHSINIDRIPPHKLTLKKGAPIMMMRNLNSDLGLCNGTRLRIVELKPHVIHATIMAGERQGQHVLIPRIVFISDGDTREFPFRLRRNSFQLSQRLPCLSTRYKAKRSRTWGCIWQHPVSLMDSSMWRCHDLLQGPSSRR</sequence>
<feature type="domain" description="DNA helicase Pif1-like DEAD-box helicase" evidence="2">
    <location>
        <begin position="2"/>
        <end position="140"/>
    </location>
</feature>
<accession>A0A9W7CJL5</accession>
<dbReference type="EC" id="5.6.2.3" evidence="1"/>
<dbReference type="PANTHER" id="PTHR10492">
    <property type="match status" value="1"/>
</dbReference>
<gene>
    <name evidence="4" type="ORF">Pfra01_000882900</name>
</gene>
<comment type="cofactor">
    <cofactor evidence="1">
        <name>Mg(2+)</name>
        <dbReference type="ChEBI" id="CHEBI:18420"/>
    </cofactor>
</comment>
<feature type="domain" description="DNA helicase Pif1-like 2B" evidence="3">
    <location>
        <begin position="253"/>
        <end position="299"/>
    </location>
</feature>
<dbReference type="Gene3D" id="3.40.50.300">
    <property type="entry name" value="P-loop containing nucleotide triphosphate hydrolases"/>
    <property type="match status" value="1"/>
</dbReference>
<dbReference type="GO" id="GO:0000723">
    <property type="term" value="P:telomere maintenance"/>
    <property type="evidence" value="ECO:0007669"/>
    <property type="project" value="InterPro"/>
</dbReference>
<organism evidence="4 5">
    <name type="scientific">Phytophthora fragariaefolia</name>
    <dbReference type="NCBI Taxonomy" id="1490495"/>
    <lineage>
        <taxon>Eukaryota</taxon>
        <taxon>Sar</taxon>
        <taxon>Stramenopiles</taxon>
        <taxon>Oomycota</taxon>
        <taxon>Peronosporomycetes</taxon>
        <taxon>Peronosporales</taxon>
        <taxon>Peronosporaceae</taxon>
        <taxon>Phytophthora</taxon>
    </lineage>
</organism>
<dbReference type="GO" id="GO:0006281">
    <property type="term" value="P:DNA repair"/>
    <property type="evidence" value="ECO:0007669"/>
    <property type="project" value="UniProtKB-KW"/>
</dbReference>
<keyword evidence="1" id="KW-0067">ATP-binding</keyword>
<dbReference type="OrthoDB" id="95750at2759"/>
<dbReference type="GO" id="GO:0043139">
    <property type="term" value="F:5'-3' DNA helicase activity"/>
    <property type="evidence" value="ECO:0007669"/>
    <property type="project" value="UniProtKB-EC"/>
</dbReference>
<dbReference type="Proteomes" id="UP001165121">
    <property type="component" value="Unassembled WGS sequence"/>
</dbReference>
<comment type="caution">
    <text evidence="4">The sequence shown here is derived from an EMBL/GenBank/DDBJ whole genome shotgun (WGS) entry which is preliminary data.</text>
</comment>
<dbReference type="Pfam" id="PF21530">
    <property type="entry name" value="Pif1_2B_dom"/>
    <property type="match status" value="1"/>
</dbReference>
<evidence type="ECO:0000259" key="3">
    <source>
        <dbReference type="Pfam" id="PF21530"/>
    </source>
</evidence>
<protein>
    <recommendedName>
        <fullName evidence="1">ATP-dependent DNA helicase</fullName>
        <ecNumber evidence="1">5.6.2.3</ecNumber>
    </recommendedName>
</protein>
<dbReference type="InterPro" id="IPR010285">
    <property type="entry name" value="DNA_helicase_pif1-like_DEAD"/>
</dbReference>
<keyword evidence="1" id="KW-0378">Hydrolase</keyword>
<keyword evidence="1" id="KW-0234">DNA repair</keyword>
<reference evidence="4" key="1">
    <citation type="submission" date="2023-04" db="EMBL/GenBank/DDBJ databases">
        <title>Phytophthora fragariaefolia NBRC 109709.</title>
        <authorList>
            <person name="Ichikawa N."/>
            <person name="Sato H."/>
            <person name="Tonouchi N."/>
        </authorList>
    </citation>
    <scope>NUCLEOTIDE SEQUENCE</scope>
    <source>
        <strain evidence="4">NBRC 109709</strain>
    </source>
</reference>
<dbReference type="InterPro" id="IPR027417">
    <property type="entry name" value="P-loop_NTPase"/>
</dbReference>
<proteinExistence type="inferred from homology"/>
<keyword evidence="1" id="KW-0227">DNA damage</keyword>
<dbReference type="EMBL" id="BSXT01000805">
    <property type="protein sequence ID" value="GMF34390.1"/>
    <property type="molecule type" value="Genomic_DNA"/>
</dbReference>
<evidence type="ECO:0000256" key="1">
    <source>
        <dbReference type="RuleBase" id="RU363044"/>
    </source>
</evidence>
<dbReference type="GO" id="GO:0005524">
    <property type="term" value="F:ATP binding"/>
    <property type="evidence" value="ECO:0007669"/>
    <property type="project" value="UniProtKB-KW"/>
</dbReference>
<evidence type="ECO:0000313" key="4">
    <source>
        <dbReference type="EMBL" id="GMF34390.1"/>
    </source>
</evidence>
<dbReference type="InterPro" id="IPR049163">
    <property type="entry name" value="Pif1-like_2B_dom"/>
</dbReference>
<evidence type="ECO:0000259" key="2">
    <source>
        <dbReference type="Pfam" id="PF05970"/>
    </source>
</evidence>
<dbReference type="GO" id="GO:0016787">
    <property type="term" value="F:hydrolase activity"/>
    <property type="evidence" value="ECO:0007669"/>
    <property type="project" value="UniProtKB-KW"/>
</dbReference>
<keyword evidence="1" id="KW-0347">Helicase</keyword>
<name>A0A9W7CJL5_9STRA</name>
<dbReference type="AlphaFoldDB" id="A0A9W7CJL5"/>
<keyword evidence="5" id="KW-1185">Reference proteome</keyword>
<evidence type="ECO:0000313" key="5">
    <source>
        <dbReference type="Proteomes" id="UP001165121"/>
    </source>
</evidence>
<dbReference type="SUPFAM" id="SSF52540">
    <property type="entry name" value="P-loop containing nucleoside triphosphate hydrolases"/>
    <property type="match status" value="1"/>
</dbReference>
<dbReference type="Pfam" id="PF05970">
    <property type="entry name" value="PIF1"/>
    <property type="match status" value="1"/>
</dbReference>
<dbReference type="PANTHER" id="PTHR10492:SF57">
    <property type="entry name" value="ATP-DEPENDENT DNA HELICASE"/>
    <property type="match status" value="1"/>
</dbReference>
<keyword evidence="1" id="KW-0547">Nucleotide-binding</keyword>
<keyword evidence="1" id="KW-0233">DNA recombination</keyword>
<comment type="catalytic activity">
    <reaction evidence="1">
        <text>ATP + H2O = ADP + phosphate + H(+)</text>
        <dbReference type="Rhea" id="RHEA:13065"/>
        <dbReference type="ChEBI" id="CHEBI:15377"/>
        <dbReference type="ChEBI" id="CHEBI:15378"/>
        <dbReference type="ChEBI" id="CHEBI:30616"/>
        <dbReference type="ChEBI" id="CHEBI:43474"/>
        <dbReference type="ChEBI" id="CHEBI:456216"/>
        <dbReference type="EC" id="5.6.2.3"/>
    </reaction>
</comment>
<comment type="similarity">
    <text evidence="1">Belongs to the helicase family.</text>
</comment>
<dbReference type="GO" id="GO:0006310">
    <property type="term" value="P:DNA recombination"/>
    <property type="evidence" value="ECO:0007669"/>
    <property type="project" value="UniProtKB-KW"/>
</dbReference>